<dbReference type="AlphaFoldDB" id="A0A3P3XLK0"/>
<protein>
    <submittedName>
        <fullName evidence="1">Uncharacterized protein</fullName>
    </submittedName>
</protein>
<sequence length="23" mass="2205">MGRRAKGISVGPPAAGLAMAVHG</sequence>
<gene>
    <name evidence="1" type="ORF">SPIROBIBN47_50069</name>
</gene>
<proteinExistence type="predicted"/>
<evidence type="ECO:0000313" key="1">
    <source>
        <dbReference type="EMBL" id="SLM15575.1"/>
    </source>
</evidence>
<organism evidence="1">
    <name type="scientific">uncultured spirochete</name>
    <dbReference type="NCBI Taxonomy" id="156406"/>
    <lineage>
        <taxon>Bacteria</taxon>
        <taxon>Pseudomonadati</taxon>
        <taxon>Spirochaetota</taxon>
        <taxon>Spirochaetia</taxon>
        <taxon>Spirochaetales</taxon>
        <taxon>environmental samples</taxon>
    </lineage>
</organism>
<reference evidence="1" key="1">
    <citation type="submission" date="2017-02" db="EMBL/GenBank/DDBJ databases">
        <authorList>
            <person name="Regsiter A."/>
            <person name="William W."/>
        </authorList>
    </citation>
    <scope>NUCLEOTIDE SEQUENCE</scope>
    <source>
        <strain evidence="1">Bib</strain>
    </source>
</reference>
<name>A0A3P3XLK0_9SPIR</name>
<dbReference type="EMBL" id="FWDM01000037">
    <property type="protein sequence ID" value="SLM15575.1"/>
    <property type="molecule type" value="Genomic_DNA"/>
</dbReference>
<accession>A0A3P3XLK0</accession>